<feature type="compositionally biased region" description="Basic residues" evidence="1">
    <location>
        <begin position="322"/>
        <end position="331"/>
    </location>
</feature>
<dbReference type="OrthoDB" id="3799586at2759"/>
<evidence type="ECO:0000313" key="3">
    <source>
        <dbReference type="Proteomes" id="UP000799778"/>
    </source>
</evidence>
<feature type="compositionally biased region" description="Basic residues" evidence="1">
    <location>
        <begin position="365"/>
        <end position="378"/>
    </location>
</feature>
<keyword evidence="3" id="KW-1185">Reference proteome</keyword>
<dbReference type="Proteomes" id="UP000799778">
    <property type="component" value="Unassembled WGS sequence"/>
</dbReference>
<proteinExistence type="predicted"/>
<dbReference type="EMBL" id="ML978074">
    <property type="protein sequence ID" value="KAF2011757.1"/>
    <property type="molecule type" value="Genomic_DNA"/>
</dbReference>
<name>A0A6A5XFZ9_9PLEO</name>
<dbReference type="AlphaFoldDB" id="A0A6A5XFZ9"/>
<sequence length="378" mass="41471">MPTKAKIKVNGNAPSKESLLSERSMKFYDGTYRWNTDGFEDDTGVFQAWGYDDHNRPPTPNPPNFSDAEDEDEAKPNDQEGSTNASMVRVPHGPLMANYSQALVTKDSLYSHGHYLPLLSDEALLKSSSRPAAPSVEVGGQSFSRTELRRDIFLEKSESDRQRLIGRLEGIHIGHLYAGNGLTLQESYNIVGVDYPDEIIDTITKGRPDVAASPQSVSSSDLSEPPSDIDEAHPPSLLGNLQLDTALQTKNASMSSGPDPQSATSADSIPLIQNRRDSGFDEHLQRAKDARKSRPKTRSHTIATQDDAGSDSDYAPEDGKGEKKRKKRPRKKQTEKGSRAKKGSTRQDPPEAGSISPLSSVPAMSRKRSSRQAKQKTR</sequence>
<evidence type="ECO:0000313" key="2">
    <source>
        <dbReference type="EMBL" id="KAF2011757.1"/>
    </source>
</evidence>
<feature type="compositionally biased region" description="Basic and acidic residues" evidence="1">
    <location>
        <begin position="275"/>
        <end position="292"/>
    </location>
</feature>
<feature type="region of interest" description="Disordered" evidence="1">
    <location>
        <begin position="275"/>
        <end position="378"/>
    </location>
</feature>
<feature type="region of interest" description="Disordered" evidence="1">
    <location>
        <begin position="208"/>
        <end position="237"/>
    </location>
</feature>
<dbReference type="RefSeq" id="XP_033380096.1">
    <property type="nucleotide sequence ID" value="XM_033532362.1"/>
</dbReference>
<gene>
    <name evidence="2" type="ORF">BU24DRAFT_466433</name>
</gene>
<accession>A0A6A5XFZ9</accession>
<feature type="compositionally biased region" description="Low complexity" evidence="1">
    <location>
        <begin position="209"/>
        <end position="226"/>
    </location>
</feature>
<dbReference type="GeneID" id="54289759"/>
<feature type="region of interest" description="Disordered" evidence="1">
    <location>
        <begin position="45"/>
        <end position="89"/>
    </location>
</feature>
<organism evidence="2 3">
    <name type="scientific">Aaosphaeria arxii CBS 175.79</name>
    <dbReference type="NCBI Taxonomy" id="1450172"/>
    <lineage>
        <taxon>Eukaryota</taxon>
        <taxon>Fungi</taxon>
        <taxon>Dikarya</taxon>
        <taxon>Ascomycota</taxon>
        <taxon>Pezizomycotina</taxon>
        <taxon>Dothideomycetes</taxon>
        <taxon>Pleosporomycetidae</taxon>
        <taxon>Pleosporales</taxon>
        <taxon>Pleosporales incertae sedis</taxon>
        <taxon>Aaosphaeria</taxon>
    </lineage>
</organism>
<reference evidence="2" key="1">
    <citation type="journal article" date="2020" name="Stud. Mycol.">
        <title>101 Dothideomycetes genomes: a test case for predicting lifestyles and emergence of pathogens.</title>
        <authorList>
            <person name="Haridas S."/>
            <person name="Albert R."/>
            <person name="Binder M."/>
            <person name="Bloem J."/>
            <person name="Labutti K."/>
            <person name="Salamov A."/>
            <person name="Andreopoulos B."/>
            <person name="Baker S."/>
            <person name="Barry K."/>
            <person name="Bills G."/>
            <person name="Bluhm B."/>
            <person name="Cannon C."/>
            <person name="Castanera R."/>
            <person name="Culley D."/>
            <person name="Daum C."/>
            <person name="Ezra D."/>
            <person name="Gonzalez J."/>
            <person name="Henrissat B."/>
            <person name="Kuo A."/>
            <person name="Liang C."/>
            <person name="Lipzen A."/>
            <person name="Lutzoni F."/>
            <person name="Magnuson J."/>
            <person name="Mondo S."/>
            <person name="Nolan M."/>
            <person name="Ohm R."/>
            <person name="Pangilinan J."/>
            <person name="Park H.-J."/>
            <person name="Ramirez L."/>
            <person name="Alfaro M."/>
            <person name="Sun H."/>
            <person name="Tritt A."/>
            <person name="Yoshinaga Y."/>
            <person name="Zwiers L.-H."/>
            <person name="Turgeon B."/>
            <person name="Goodwin S."/>
            <person name="Spatafora J."/>
            <person name="Crous P."/>
            <person name="Grigoriev I."/>
        </authorList>
    </citation>
    <scope>NUCLEOTIDE SEQUENCE</scope>
    <source>
        <strain evidence="2">CBS 175.79</strain>
    </source>
</reference>
<evidence type="ECO:0000256" key="1">
    <source>
        <dbReference type="SAM" id="MobiDB-lite"/>
    </source>
</evidence>
<protein>
    <submittedName>
        <fullName evidence="2">Uncharacterized protein</fullName>
    </submittedName>
</protein>